<sequence length="199" mass="21124">MGSREMEGDRMVDAAQPDESSVAALRVAAQALKEAIDGHLAVLTAGTDPSAERGAVLRALASYDDALTSVTAAPEPARTGGVLSVLTRTDHHVADFEQLVEAGRSAYRAIQPDAGEDEVRAEVPDVSSALYEILHVNEDEVPFPFPAAKPIAGMVWFLSTREAMPVDLHDSPFGVAAEVAGNLLYAHRLIYAPPGVHED</sequence>
<dbReference type="EMBL" id="BAAAQX010000022">
    <property type="protein sequence ID" value="GAA2211746.1"/>
    <property type="molecule type" value="Genomic_DNA"/>
</dbReference>
<organism evidence="1 2">
    <name type="scientific">Nonomuraea monospora</name>
    <dbReference type="NCBI Taxonomy" id="568818"/>
    <lineage>
        <taxon>Bacteria</taxon>
        <taxon>Bacillati</taxon>
        <taxon>Actinomycetota</taxon>
        <taxon>Actinomycetes</taxon>
        <taxon>Streptosporangiales</taxon>
        <taxon>Streptosporangiaceae</taxon>
        <taxon>Nonomuraea</taxon>
    </lineage>
</organism>
<gene>
    <name evidence="1" type="ORF">GCM10009850_072060</name>
</gene>
<name>A0ABN3CR01_9ACTN</name>
<reference evidence="1 2" key="1">
    <citation type="journal article" date="2019" name="Int. J. Syst. Evol. Microbiol.">
        <title>The Global Catalogue of Microorganisms (GCM) 10K type strain sequencing project: providing services to taxonomists for standard genome sequencing and annotation.</title>
        <authorList>
            <consortium name="The Broad Institute Genomics Platform"/>
            <consortium name="The Broad Institute Genome Sequencing Center for Infectious Disease"/>
            <person name="Wu L."/>
            <person name="Ma J."/>
        </authorList>
    </citation>
    <scope>NUCLEOTIDE SEQUENCE [LARGE SCALE GENOMIC DNA]</scope>
    <source>
        <strain evidence="1 2">JCM 16114</strain>
    </source>
</reference>
<evidence type="ECO:0000313" key="1">
    <source>
        <dbReference type="EMBL" id="GAA2211746.1"/>
    </source>
</evidence>
<comment type="caution">
    <text evidence="1">The sequence shown here is derived from an EMBL/GenBank/DDBJ whole genome shotgun (WGS) entry which is preliminary data.</text>
</comment>
<accession>A0ABN3CR01</accession>
<evidence type="ECO:0000313" key="2">
    <source>
        <dbReference type="Proteomes" id="UP001499843"/>
    </source>
</evidence>
<keyword evidence="2" id="KW-1185">Reference proteome</keyword>
<dbReference type="Proteomes" id="UP001499843">
    <property type="component" value="Unassembled WGS sequence"/>
</dbReference>
<proteinExistence type="predicted"/>
<protein>
    <submittedName>
        <fullName evidence="1">Uncharacterized protein</fullName>
    </submittedName>
</protein>